<dbReference type="Gene3D" id="3.40.50.720">
    <property type="entry name" value="NAD(P)-binding Rossmann-like Domain"/>
    <property type="match status" value="1"/>
</dbReference>
<evidence type="ECO:0000259" key="4">
    <source>
        <dbReference type="Pfam" id="PF08240"/>
    </source>
</evidence>
<proteinExistence type="predicted"/>
<dbReference type="PANTHER" id="PTHR43189">
    <property type="entry name" value="ZINC-TYPE ALCOHOL DEHYDROGENASE-LIKE PROTEIN C1198.01-RELATED"/>
    <property type="match status" value="1"/>
</dbReference>
<dbReference type="InterPro" id="IPR013149">
    <property type="entry name" value="ADH-like_C"/>
</dbReference>
<dbReference type="Pfam" id="PF08240">
    <property type="entry name" value="ADH_N"/>
    <property type="match status" value="1"/>
</dbReference>
<dbReference type="InterPro" id="IPR013154">
    <property type="entry name" value="ADH-like_N"/>
</dbReference>
<dbReference type="EMBL" id="NOZR01000043">
    <property type="protein sequence ID" value="OYN74451.1"/>
    <property type="molecule type" value="Genomic_DNA"/>
</dbReference>
<evidence type="ECO:0000313" key="6">
    <source>
        <dbReference type="Proteomes" id="UP000216063"/>
    </source>
</evidence>
<protein>
    <submittedName>
        <fullName evidence="5">Uncharacterized protein</fullName>
    </submittedName>
</protein>
<name>A0A255D793_9MYCO</name>
<keyword evidence="6" id="KW-1185">Reference proteome</keyword>
<dbReference type="InterPro" id="IPR036291">
    <property type="entry name" value="NAD(P)-bd_dom_sf"/>
</dbReference>
<dbReference type="SUPFAM" id="SSF50129">
    <property type="entry name" value="GroES-like"/>
    <property type="match status" value="1"/>
</dbReference>
<accession>A0A255D793</accession>
<reference evidence="5 6" key="1">
    <citation type="submission" date="2017-07" db="EMBL/GenBank/DDBJ databases">
        <title>The new phylogeny of genus Mycobacterium.</title>
        <authorList>
            <person name="Tortoli E."/>
            <person name="Trovato A."/>
            <person name="Cirillo D.M."/>
        </authorList>
    </citation>
    <scope>NUCLEOTIDE SEQUENCE [LARGE SCALE GENOMIC DNA]</scope>
    <source>
        <strain evidence="5 6">ATCC 33027</strain>
    </source>
</reference>
<dbReference type="SUPFAM" id="SSF51735">
    <property type="entry name" value="NAD(P)-binding Rossmann-fold domains"/>
    <property type="match status" value="1"/>
</dbReference>
<evidence type="ECO:0000256" key="2">
    <source>
        <dbReference type="SAM" id="MobiDB-lite"/>
    </source>
</evidence>
<feature type="domain" description="Alcohol dehydrogenase-like N-terminal" evidence="4">
    <location>
        <begin position="69"/>
        <end position="128"/>
    </location>
</feature>
<evidence type="ECO:0000259" key="3">
    <source>
        <dbReference type="Pfam" id="PF00107"/>
    </source>
</evidence>
<feature type="domain" description="Alcohol dehydrogenase-like C-terminal" evidence="3">
    <location>
        <begin position="194"/>
        <end position="299"/>
    </location>
</feature>
<feature type="compositionally biased region" description="Polar residues" evidence="2">
    <location>
        <begin position="25"/>
        <end position="34"/>
    </location>
</feature>
<sequence length="359" mass="38528">MAPESTPAQGFRESIDVASHRHSHGTATSFSSLGDTDPGRADKKLMPAAYFAGDGSLMIQPRPMPTPRSGEILLQTVVSALCGTDLHRFRGARSYGSNTDVFGHESVALVMECASGEFRPGDLVLHVPYPNEGRVFAPYQLARATNVLPLPHTLNAETAVFAQQLGTVIYALMRFWTSSTPPVRAFVAGAGPAGLLFIQMLRLMGCEQIYVSEPNEHRRRLAVSFGATCADETTVEVDLSIDASGAPGVRHECWLRTKPHGTLGIYGLPDDEPGDLEVSVLGLLAKNLHLVGAIGSQSEPGLPSFLRAIDLLASRHIEVGSLISHRIALNELPRTVPLAVHVTDDVVKVLVRFPTESAG</sequence>
<dbReference type="GO" id="GO:0016491">
    <property type="term" value="F:oxidoreductase activity"/>
    <property type="evidence" value="ECO:0007669"/>
    <property type="project" value="UniProtKB-KW"/>
</dbReference>
<dbReference type="Pfam" id="PF00107">
    <property type="entry name" value="ADH_zinc_N"/>
    <property type="match status" value="1"/>
</dbReference>
<feature type="region of interest" description="Disordered" evidence="2">
    <location>
        <begin position="18"/>
        <end position="38"/>
    </location>
</feature>
<dbReference type="Gene3D" id="3.90.180.10">
    <property type="entry name" value="Medium-chain alcohol dehydrogenases, catalytic domain"/>
    <property type="match status" value="2"/>
</dbReference>
<comment type="caution">
    <text evidence="5">The sequence shown here is derived from an EMBL/GenBank/DDBJ whole genome shotgun (WGS) entry which is preliminary data.</text>
</comment>
<keyword evidence="1" id="KW-0560">Oxidoreductase</keyword>
<organism evidence="5 6">
    <name type="scientific">Mycolicibacterium sphagni</name>
    <dbReference type="NCBI Taxonomy" id="1786"/>
    <lineage>
        <taxon>Bacteria</taxon>
        <taxon>Bacillati</taxon>
        <taxon>Actinomycetota</taxon>
        <taxon>Actinomycetes</taxon>
        <taxon>Mycobacteriales</taxon>
        <taxon>Mycobacteriaceae</taxon>
        <taxon>Mycolicibacterium</taxon>
    </lineage>
</organism>
<dbReference type="Proteomes" id="UP000216063">
    <property type="component" value="Unassembled WGS sequence"/>
</dbReference>
<dbReference type="InterPro" id="IPR011032">
    <property type="entry name" value="GroES-like_sf"/>
</dbReference>
<evidence type="ECO:0000256" key="1">
    <source>
        <dbReference type="ARBA" id="ARBA00023002"/>
    </source>
</evidence>
<dbReference type="PANTHER" id="PTHR43189:SF1">
    <property type="entry name" value="ZINC-TYPE ALCOHOL DEHYDROGENASE-LIKE PROTEIN C1198.01"/>
    <property type="match status" value="1"/>
</dbReference>
<dbReference type="AlphaFoldDB" id="A0A255D793"/>
<gene>
    <name evidence="5" type="ORF">CG716_28545</name>
</gene>
<evidence type="ECO:0000313" key="5">
    <source>
        <dbReference type="EMBL" id="OYN74451.1"/>
    </source>
</evidence>